<protein>
    <submittedName>
        <fullName evidence="1">Uncharacterized protein</fullName>
    </submittedName>
</protein>
<reference evidence="1" key="1">
    <citation type="submission" date="2023-05" db="EMBL/GenBank/DDBJ databases">
        <authorList>
            <consortium name="ELIXIR-Norway"/>
        </authorList>
    </citation>
    <scope>NUCLEOTIDE SEQUENCE</scope>
</reference>
<name>A0ACB0FE93_RANTA</name>
<evidence type="ECO:0000313" key="2">
    <source>
        <dbReference type="Proteomes" id="UP001162501"/>
    </source>
</evidence>
<organism evidence="1 2">
    <name type="scientific">Rangifer tarandus platyrhynchus</name>
    <name type="common">Svalbard reindeer</name>
    <dbReference type="NCBI Taxonomy" id="3082113"/>
    <lineage>
        <taxon>Eukaryota</taxon>
        <taxon>Metazoa</taxon>
        <taxon>Chordata</taxon>
        <taxon>Craniata</taxon>
        <taxon>Vertebrata</taxon>
        <taxon>Euteleostomi</taxon>
        <taxon>Mammalia</taxon>
        <taxon>Eutheria</taxon>
        <taxon>Laurasiatheria</taxon>
        <taxon>Artiodactyla</taxon>
        <taxon>Ruminantia</taxon>
        <taxon>Pecora</taxon>
        <taxon>Cervidae</taxon>
        <taxon>Odocoileinae</taxon>
        <taxon>Rangifer</taxon>
    </lineage>
</organism>
<accession>A0ACB0FE93</accession>
<dbReference type="Proteomes" id="UP001162501">
    <property type="component" value="Chromosome 5"/>
</dbReference>
<sequence length="176" mass="19537">MKEKRPSFEKKGAPLAAGACQNIIVRSRTLASQGALPRRLTPRIGRARKALWTPHLQIPLPELGDSPARPSLLGRLTRRRRKPAVGNTVLWPGHAKLLWAVDPGQTRVQARRSRQSRGTRRALALQAHEPPRRQSSKAGARLSCCQSAPVRVYPSNWFLSNSSRGSFLRGFFPLAV</sequence>
<dbReference type="EMBL" id="OX596089">
    <property type="protein sequence ID" value="CAI9710356.1"/>
    <property type="molecule type" value="Genomic_DNA"/>
</dbReference>
<proteinExistence type="predicted"/>
<gene>
    <name evidence="1" type="ORF">MRATA1EN3_LOCUS21569</name>
</gene>
<evidence type="ECO:0000313" key="1">
    <source>
        <dbReference type="EMBL" id="CAI9710356.1"/>
    </source>
</evidence>